<dbReference type="PROSITE" id="PS51846">
    <property type="entry name" value="CNNM"/>
    <property type="match status" value="1"/>
</dbReference>
<dbReference type="InterPro" id="IPR044751">
    <property type="entry name" value="Ion_transp-like_CBS"/>
</dbReference>
<evidence type="ECO:0000256" key="3">
    <source>
        <dbReference type="ARBA" id="ARBA00022475"/>
    </source>
</evidence>
<organism evidence="14 15">
    <name type="scientific">Mangrovivirga halotolerans</name>
    <dbReference type="NCBI Taxonomy" id="2993936"/>
    <lineage>
        <taxon>Bacteria</taxon>
        <taxon>Pseudomonadati</taxon>
        <taxon>Bacteroidota</taxon>
        <taxon>Cytophagia</taxon>
        <taxon>Cytophagales</taxon>
        <taxon>Mangrovivirgaceae</taxon>
        <taxon>Mangrovivirga</taxon>
    </lineage>
</organism>
<dbReference type="Proteomes" id="UP001209885">
    <property type="component" value="Unassembled WGS sequence"/>
</dbReference>
<evidence type="ECO:0000256" key="6">
    <source>
        <dbReference type="ARBA" id="ARBA00022989"/>
    </source>
</evidence>
<accession>A0ABT3RSY3</accession>
<feature type="transmembrane region" description="Helical" evidence="11">
    <location>
        <begin position="157"/>
        <end position="178"/>
    </location>
</feature>
<dbReference type="InterPro" id="IPR019862">
    <property type="entry name" value="Motility-assoc_prot_GldE"/>
</dbReference>
<evidence type="ECO:0000256" key="4">
    <source>
        <dbReference type="ARBA" id="ARBA00022692"/>
    </source>
</evidence>
<feature type="transmembrane region" description="Helical" evidence="11">
    <location>
        <begin position="116"/>
        <end position="137"/>
    </location>
</feature>
<reference evidence="14 15" key="1">
    <citation type="submission" date="2022-11" db="EMBL/GenBank/DDBJ databases">
        <title>The characterization of three novel Bacteroidetes species and genomic analysis of their roles in tidal elemental geochemical cycles.</title>
        <authorList>
            <person name="Ma K."/>
        </authorList>
    </citation>
    <scope>NUCLEOTIDE SEQUENCE [LARGE SCALE GENOMIC DNA]</scope>
    <source>
        <strain evidence="14 15">M17</strain>
    </source>
</reference>
<evidence type="ECO:0000259" key="12">
    <source>
        <dbReference type="PROSITE" id="PS51371"/>
    </source>
</evidence>
<dbReference type="Gene3D" id="3.10.580.10">
    <property type="entry name" value="CBS-domain"/>
    <property type="match status" value="1"/>
</dbReference>
<dbReference type="InterPro" id="IPR002550">
    <property type="entry name" value="CNNM"/>
</dbReference>
<dbReference type="SUPFAM" id="SSF54631">
    <property type="entry name" value="CBS-domain pair"/>
    <property type="match status" value="1"/>
</dbReference>
<evidence type="ECO:0000313" key="14">
    <source>
        <dbReference type="EMBL" id="MCX2744884.1"/>
    </source>
</evidence>
<comment type="caution">
    <text evidence="14">The sequence shown here is derived from an EMBL/GenBank/DDBJ whole genome shotgun (WGS) entry which is preliminary data.</text>
</comment>
<feature type="transmembrane region" description="Helical" evidence="11">
    <location>
        <begin position="20"/>
        <end position="43"/>
    </location>
</feature>
<proteinExistence type="inferred from homology"/>
<evidence type="ECO:0000256" key="5">
    <source>
        <dbReference type="ARBA" id="ARBA00022737"/>
    </source>
</evidence>
<comment type="subcellular location">
    <subcellularLocation>
        <location evidence="1">Cell membrane</location>
        <topology evidence="1">Multi-pass membrane protein</topology>
    </subcellularLocation>
</comment>
<keyword evidence="4 10" id="KW-0812">Transmembrane</keyword>
<keyword evidence="15" id="KW-1185">Reference proteome</keyword>
<feature type="domain" description="CBS" evidence="12">
    <location>
        <begin position="229"/>
        <end position="288"/>
    </location>
</feature>
<dbReference type="Pfam" id="PF03471">
    <property type="entry name" value="CorC_HlyC"/>
    <property type="match status" value="1"/>
</dbReference>
<dbReference type="PANTHER" id="PTHR22777:SF32">
    <property type="entry name" value="UPF0053 INNER MEMBRANE PROTEIN YFJD"/>
    <property type="match status" value="1"/>
</dbReference>
<feature type="domain" description="CBS" evidence="12">
    <location>
        <begin position="293"/>
        <end position="350"/>
    </location>
</feature>
<dbReference type="InterPro" id="IPR000644">
    <property type="entry name" value="CBS_dom"/>
</dbReference>
<evidence type="ECO:0000259" key="13">
    <source>
        <dbReference type="PROSITE" id="PS51846"/>
    </source>
</evidence>
<dbReference type="InterPro" id="IPR036318">
    <property type="entry name" value="FAD-bd_PCMH-like_sf"/>
</dbReference>
<dbReference type="EMBL" id="JAPFQN010000006">
    <property type="protein sequence ID" value="MCX2744884.1"/>
    <property type="molecule type" value="Genomic_DNA"/>
</dbReference>
<keyword evidence="3" id="KW-1003">Cell membrane</keyword>
<comment type="similarity">
    <text evidence="2">Belongs to the UPF0053 family.</text>
</comment>
<evidence type="ECO:0000256" key="11">
    <source>
        <dbReference type="SAM" id="Phobius"/>
    </source>
</evidence>
<name>A0ABT3RSY3_9BACT</name>
<dbReference type="Pfam" id="PF01595">
    <property type="entry name" value="CNNM"/>
    <property type="match status" value="1"/>
</dbReference>
<dbReference type="SMART" id="SM01091">
    <property type="entry name" value="CorC_HlyC"/>
    <property type="match status" value="1"/>
</dbReference>
<dbReference type="Gene3D" id="3.30.465.10">
    <property type="match status" value="1"/>
</dbReference>
<dbReference type="PROSITE" id="PS51371">
    <property type="entry name" value="CBS"/>
    <property type="match status" value="2"/>
</dbReference>
<evidence type="ECO:0000256" key="10">
    <source>
        <dbReference type="PROSITE-ProRule" id="PRU01193"/>
    </source>
</evidence>
<evidence type="ECO:0000256" key="7">
    <source>
        <dbReference type="ARBA" id="ARBA00023122"/>
    </source>
</evidence>
<feature type="transmembrane region" description="Helical" evidence="11">
    <location>
        <begin position="82"/>
        <end position="104"/>
    </location>
</feature>
<protein>
    <submittedName>
        <fullName evidence="14">Gliding motility-associated protein GldE</fullName>
    </submittedName>
</protein>
<dbReference type="RefSeq" id="WP_266057404.1">
    <property type="nucleotide sequence ID" value="NZ_JAPFQN010000006.1"/>
</dbReference>
<gene>
    <name evidence="14" type="primary">gldE</name>
    <name evidence="14" type="ORF">OO013_13460</name>
</gene>
<keyword evidence="7 9" id="KW-0129">CBS domain</keyword>
<evidence type="ECO:0000256" key="9">
    <source>
        <dbReference type="PROSITE-ProRule" id="PRU00703"/>
    </source>
</evidence>
<evidence type="ECO:0000256" key="8">
    <source>
        <dbReference type="ARBA" id="ARBA00023136"/>
    </source>
</evidence>
<dbReference type="InterPro" id="IPR005170">
    <property type="entry name" value="Transptr-assoc_dom"/>
</dbReference>
<keyword evidence="5" id="KW-0677">Repeat</keyword>
<dbReference type="InterPro" id="IPR046342">
    <property type="entry name" value="CBS_dom_sf"/>
</dbReference>
<keyword evidence="6 10" id="KW-1133">Transmembrane helix</keyword>
<dbReference type="PANTHER" id="PTHR22777">
    <property type="entry name" value="HEMOLYSIN-RELATED"/>
    <property type="match status" value="1"/>
</dbReference>
<sequence length="452" mass="51188">MEPSTEDPLPSLILFISTDASGVLFYSINALVIILLIILSGLISGSEVAYFSLNREEIEKCLTSPHKAEQIMGKLLSNPKRLLATILITNNLVNVGIVTVSTYLTWQIIGSTSTEGIVVTILTFVSTFIIVFFGEVIPKIYANQKGYLFAKRTARMLSVFETIFLPLSWFLTSVDLFLDKRIKRKGYDISVENIQRAIDLTTEMEGTEEEKDLLKGIAKFGTLTVKQVMKSRMDITAFDVEDDFHELLDRINKSGYSRVPVYKDTIDKIEGILYVKDLIPFIDENEDFLWQNLLRQGFFIPENKKVESLLRDFQEKKVHMAIVVDEYGGTSGLITLEDVIEEIVGEINDEFDLEDDEIPYNKLDQNTFVFEGKTSLNDFCKIIGEDNGRFDEVKGESESLGGLILELSSKLPRVGEKIKFENFLFTVVAVDARRIKRVRVFRAAGSNKLTKT</sequence>
<dbReference type="Pfam" id="PF00571">
    <property type="entry name" value="CBS"/>
    <property type="match status" value="2"/>
</dbReference>
<evidence type="ECO:0000256" key="1">
    <source>
        <dbReference type="ARBA" id="ARBA00004651"/>
    </source>
</evidence>
<feature type="domain" description="CNNM transmembrane" evidence="13">
    <location>
        <begin position="22"/>
        <end position="213"/>
    </location>
</feature>
<keyword evidence="8 10" id="KW-0472">Membrane</keyword>
<dbReference type="NCBIfam" id="TIGR03520">
    <property type="entry name" value="GldE"/>
    <property type="match status" value="1"/>
</dbReference>
<dbReference type="InterPro" id="IPR016169">
    <property type="entry name" value="FAD-bd_PCMH_sub2"/>
</dbReference>
<evidence type="ECO:0000256" key="2">
    <source>
        <dbReference type="ARBA" id="ARBA00006337"/>
    </source>
</evidence>
<evidence type="ECO:0000313" key="15">
    <source>
        <dbReference type="Proteomes" id="UP001209885"/>
    </source>
</evidence>
<dbReference type="SUPFAM" id="SSF56176">
    <property type="entry name" value="FAD-binding/transporter-associated domain-like"/>
    <property type="match status" value="1"/>
</dbReference>
<dbReference type="CDD" id="cd04590">
    <property type="entry name" value="CBS_pair_CorC_HlyC_assoc"/>
    <property type="match status" value="1"/>
</dbReference>